<dbReference type="RefSeq" id="WP_052338738.1">
    <property type="nucleotide sequence ID" value="NZ_BJCD01000056.1"/>
</dbReference>
<dbReference type="GO" id="GO:0006352">
    <property type="term" value="P:DNA-templated transcription initiation"/>
    <property type="evidence" value="ECO:0007669"/>
    <property type="project" value="InterPro"/>
</dbReference>
<accession>A0A4P6A031</accession>
<name>A0A4P6A031_PLAAG</name>
<dbReference type="EMBL" id="BJCD01000056">
    <property type="protein sequence ID" value="GDZ95341.1"/>
    <property type="molecule type" value="Genomic_DNA"/>
</dbReference>
<dbReference type="InterPro" id="IPR013325">
    <property type="entry name" value="RNA_pol_sigma_r2"/>
</dbReference>
<gene>
    <name evidence="1" type="ORF">PA905_36380</name>
</gene>
<comment type="caution">
    <text evidence="1">The sequence shown here is derived from an EMBL/GenBank/DDBJ whole genome shotgun (WGS) entry which is preliminary data.</text>
</comment>
<dbReference type="Gene3D" id="1.10.1740.10">
    <property type="match status" value="1"/>
</dbReference>
<reference evidence="2" key="1">
    <citation type="submission" date="2019-02" db="EMBL/GenBank/DDBJ databases">
        <title>Draft genome sequence of Planktothrix agardhii NIES-905.</title>
        <authorList>
            <person name="Yamaguchi H."/>
            <person name="Suzuki S."/>
            <person name="Kawachi M."/>
        </authorList>
    </citation>
    <scope>NUCLEOTIDE SEQUENCE [LARGE SCALE GENOMIC DNA]</scope>
    <source>
        <strain evidence="2">CCAP 1459/11A</strain>
    </source>
</reference>
<evidence type="ECO:0000313" key="2">
    <source>
        <dbReference type="Proteomes" id="UP000299794"/>
    </source>
</evidence>
<protein>
    <submittedName>
        <fullName evidence="1">Uncharacterized protein</fullName>
    </submittedName>
</protein>
<proteinExistence type="predicted"/>
<sequence length="488" mass="55330">MPLSEPPEALLKRYLQGDRDACRELLKDPKYYQLCQIIARKKFSGQSHNWEDAAQTAFEKVLIEALRGRFTQGDLEQFNHWCSRVASNCIIDLLRKIKTESKFLKNKIPEIINHVPDIGEDLETTDTNAQIQKAIISVDQENPKKQHFYSPAIFDFFNGNTPPRYVIIVTEPELEIDETPEWQVISVMLLSVKTDYLSSTNLLIPTTISGLEQDVIAETCNVIPMLTCNLLKPVGKRLSRKIYDILLDVGDFEQGFIEKSSSLEEILALGLNKGTINNPEFHQQELAWKTILEVPVAAYHLYVKAVLNLDETLLLEQLKAKVTTQSIPLNQWFEGIFQTGWQTFEEVFGIFSATPALEGWRGKSNPDFPGGEAEITQIETLVEQIQITEDDDILWNAVATLRQLQPHHSALGVRKVKSINIQETTLVLTINLISRVKEEVRILLEVYSTDNSPLPKDLKVIILNDKKDIVLEDTAENQIVSIALQGLV</sequence>
<dbReference type="SUPFAM" id="SSF88946">
    <property type="entry name" value="Sigma2 domain of RNA polymerase sigma factors"/>
    <property type="match status" value="1"/>
</dbReference>
<dbReference type="GO" id="GO:0003700">
    <property type="term" value="F:DNA-binding transcription factor activity"/>
    <property type="evidence" value="ECO:0007669"/>
    <property type="project" value="InterPro"/>
</dbReference>
<organism evidence="1 2">
    <name type="scientific">Planktothrix agardhii CCAP 1459/11A</name>
    <dbReference type="NCBI Taxonomy" id="282420"/>
    <lineage>
        <taxon>Bacteria</taxon>
        <taxon>Bacillati</taxon>
        <taxon>Cyanobacteriota</taxon>
        <taxon>Cyanophyceae</taxon>
        <taxon>Oscillatoriophycideae</taxon>
        <taxon>Oscillatoriales</taxon>
        <taxon>Microcoleaceae</taxon>
        <taxon>Planktothrix</taxon>
    </lineage>
</organism>
<dbReference type="AlphaFoldDB" id="A0A4P6A031"/>
<dbReference type="Proteomes" id="UP000299794">
    <property type="component" value="Unassembled WGS sequence"/>
</dbReference>
<dbReference type="InterPro" id="IPR014951">
    <property type="entry name" value="DUF1822"/>
</dbReference>
<evidence type="ECO:0000313" key="1">
    <source>
        <dbReference type="EMBL" id="GDZ95341.1"/>
    </source>
</evidence>
<dbReference type="Pfam" id="PF08852">
    <property type="entry name" value="DUF1822"/>
    <property type="match status" value="1"/>
</dbReference>